<gene>
    <name evidence="2" type="ORF">LCGC14_3033650</name>
</gene>
<protein>
    <submittedName>
        <fullName evidence="2">Uncharacterized protein</fullName>
    </submittedName>
</protein>
<accession>A0A0F8WS76</accession>
<feature type="non-terminal residue" evidence="2">
    <location>
        <position position="82"/>
    </location>
</feature>
<evidence type="ECO:0000313" key="2">
    <source>
        <dbReference type="EMBL" id="KKK59513.1"/>
    </source>
</evidence>
<sequence>MSRVFHRTKKLFSKLIPAQYRQDSAVRTTIYKWLLIGLLIRLAFMPFTIYFPDLLGIYYRSSWPIYNDIYWIGGSQIAIHYF</sequence>
<name>A0A0F8WS76_9ZZZZ</name>
<evidence type="ECO:0000256" key="1">
    <source>
        <dbReference type="SAM" id="Phobius"/>
    </source>
</evidence>
<organism evidence="2">
    <name type="scientific">marine sediment metagenome</name>
    <dbReference type="NCBI Taxonomy" id="412755"/>
    <lineage>
        <taxon>unclassified sequences</taxon>
        <taxon>metagenomes</taxon>
        <taxon>ecological metagenomes</taxon>
    </lineage>
</organism>
<proteinExistence type="predicted"/>
<dbReference type="EMBL" id="LAZR01063442">
    <property type="protein sequence ID" value="KKK59513.1"/>
    <property type="molecule type" value="Genomic_DNA"/>
</dbReference>
<keyword evidence="1" id="KW-0812">Transmembrane</keyword>
<dbReference type="AlphaFoldDB" id="A0A0F8WS76"/>
<comment type="caution">
    <text evidence="2">The sequence shown here is derived from an EMBL/GenBank/DDBJ whole genome shotgun (WGS) entry which is preliminary data.</text>
</comment>
<feature type="transmembrane region" description="Helical" evidence="1">
    <location>
        <begin position="30"/>
        <end position="51"/>
    </location>
</feature>
<keyword evidence="1" id="KW-1133">Transmembrane helix</keyword>
<reference evidence="2" key="1">
    <citation type="journal article" date="2015" name="Nature">
        <title>Complex archaea that bridge the gap between prokaryotes and eukaryotes.</title>
        <authorList>
            <person name="Spang A."/>
            <person name="Saw J.H."/>
            <person name="Jorgensen S.L."/>
            <person name="Zaremba-Niedzwiedzka K."/>
            <person name="Martijn J."/>
            <person name="Lind A.E."/>
            <person name="van Eijk R."/>
            <person name="Schleper C."/>
            <person name="Guy L."/>
            <person name="Ettema T.J."/>
        </authorList>
    </citation>
    <scope>NUCLEOTIDE SEQUENCE</scope>
</reference>
<keyword evidence="1" id="KW-0472">Membrane</keyword>